<accession>W1X8B8</accession>
<dbReference type="AlphaFoldDB" id="W1X8B8"/>
<evidence type="ECO:0000313" key="3">
    <source>
        <dbReference type="Proteomes" id="UP000018853"/>
    </source>
</evidence>
<evidence type="ECO:0000256" key="1">
    <source>
        <dbReference type="SAM" id="MobiDB-lite"/>
    </source>
</evidence>
<gene>
    <name evidence="2" type="ORF">Q609_ECAC01318G0001</name>
</gene>
<dbReference type="Proteomes" id="UP000018853">
    <property type="component" value="Unassembled WGS sequence"/>
</dbReference>
<proteinExistence type="predicted"/>
<protein>
    <submittedName>
        <fullName evidence="2">Uncharacterized protein</fullName>
    </submittedName>
</protein>
<organism evidence="2 3">
    <name type="scientific">Escherichia coli DORA_A_5_14_21</name>
    <dbReference type="NCBI Taxonomy" id="1403943"/>
    <lineage>
        <taxon>Bacteria</taxon>
        <taxon>Pseudomonadati</taxon>
        <taxon>Pseudomonadota</taxon>
        <taxon>Gammaproteobacteria</taxon>
        <taxon>Enterobacterales</taxon>
        <taxon>Enterobacteriaceae</taxon>
        <taxon>Escherichia</taxon>
    </lineage>
</organism>
<reference evidence="2 3" key="1">
    <citation type="submission" date="2013-12" db="EMBL/GenBank/DDBJ databases">
        <title>A Varibaculum cambriense genome reconstructed from a premature infant gut community with otherwise low bacterial novelty that shifts toward anaerobic metabolism during the third week of life.</title>
        <authorList>
            <person name="Brown C.T."/>
            <person name="Sharon I."/>
            <person name="Thomas B.C."/>
            <person name="Castelle C.J."/>
            <person name="Morowitz M.J."/>
            <person name="Banfield J.F."/>
        </authorList>
    </citation>
    <scope>NUCLEOTIDE SEQUENCE [LARGE SCALE GENOMIC DNA]</scope>
    <source>
        <strain evidence="3">DORA_A_5_14_21</strain>
    </source>
</reference>
<name>W1X8B8_ECOLX</name>
<evidence type="ECO:0000313" key="2">
    <source>
        <dbReference type="EMBL" id="ETJ25044.1"/>
    </source>
</evidence>
<feature type="non-terminal residue" evidence="2">
    <location>
        <position position="23"/>
    </location>
</feature>
<comment type="caution">
    <text evidence="2">The sequence shown here is derived from an EMBL/GenBank/DDBJ whole genome shotgun (WGS) entry which is preliminary data.</text>
</comment>
<dbReference type="EMBL" id="AZLZ01001318">
    <property type="protein sequence ID" value="ETJ25044.1"/>
    <property type="molecule type" value="Genomic_DNA"/>
</dbReference>
<sequence>MNTLALNAQSPQPTATAESNNVA</sequence>
<feature type="region of interest" description="Disordered" evidence="1">
    <location>
        <begin position="1"/>
        <end position="23"/>
    </location>
</feature>